<evidence type="ECO:0008006" key="3">
    <source>
        <dbReference type="Google" id="ProtNLM"/>
    </source>
</evidence>
<sequence>MIEGYVPPVGFDARLRPWYTSAVERYPDISVGLPYQDVSTEEWLVSVSLAMVDDEGQLIGVMAVDCTLEYVKSLMLQATSLTPRLITCWIKIDKFLYIRTGTFYIDPQIPLSPAYHRSFQQIQEL</sequence>
<dbReference type="Gene3D" id="3.30.450.20">
    <property type="entry name" value="PAS domain"/>
    <property type="match status" value="1"/>
</dbReference>
<dbReference type="EMBL" id="MJAT01000002">
    <property type="protein sequence ID" value="OEH86671.1"/>
    <property type="molecule type" value="Genomic_DNA"/>
</dbReference>
<dbReference type="CDD" id="cd18773">
    <property type="entry name" value="PDC1_HK_sensor"/>
    <property type="match status" value="1"/>
</dbReference>
<dbReference type="Proteomes" id="UP000095255">
    <property type="component" value="Unassembled WGS sequence"/>
</dbReference>
<protein>
    <recommendedName>
        <fullName evidence="3">Cache domain-containing protein</fullName>
    </recommendedName>
</protein>
<accession>A0A1E5L963</accession>
<reference evidence="1 2" key="1">
    <citation type="submission" date="2016-09" db="EMBL/GenBank/DDBJ databases">
        <title>Desulfuribacillus arsenicus sp. nov., an obligately anaerobic, dissimilatory arsenic- and antimonate-reducing bacterium isolated from anoxic sediments.</title>
        <authorList>
            <person name="Abin C.A."/>
            <person name="Hollibaugh J.T."/>
        </authorList>
    </citation>
    <scope>NUCLEOTIDE SEQUENCE [LARGE SCALE GENOMIC DNA]</scope>
    <source>
        <strain evidence="1 2">MLFW-2</strain>
    </source>
</reference>
<keyword evidence="2" id="KW-1185">Reference proteome</keyword>
<evidence type="ECO:0000313" key="1">
    <source>
        <dbReference type="EMBL" id="OEH86671.1"/>
    </source>
</evidence>
<dbReference type="InterPro" id="IPR029151">
    <property type="entry name" value="Sensor-like_sf"/>
</dbReference>
<dbReference type="STRING" id="1390249.BHU72_10510"/>
<gene>
    <name evidence="1" type="ORF">BHU72_10510</name>
</gene>
<proteinExistence type="predicted"/>
<comment type="caution">
    <text evidence="1">The sequence shown here is derived from an EMBL/GenBank/DDBJ whole genome shotgun (WGS) entry which is preliminary data.</text>
</comment>
<name>A0A1E5L963_9FIRM</name>
<organism evidence="1 2">
    <name type="scientific">Desulfuribacillus stibiiarsenatis</name>
    <dbReference type="NCBI Taxonomy" id="1390249"/>
    <lineage>
        <taxon>Bacteria</taxon>
        <taxon>Bacillati</taxon>
        <taxon>Bacillota</taxon>
        <taxon>Desulfuribacillia</taxon>
        <taxon>Desulfuribacillales</taxon>
        <taxon>Desulfuribacillaceae</taxon>
        <taxon>Desulfuribacillus</taxon>
    </lineage>
</organism>
<dbReference type="SUPFAM" id="SSF103190">
    <property type="entry name" value="Sensory domain-like"/>
    <property type="match status" value="1"/>
</dbReference>
<evidence type="ECO:0000313" key="2">
    <source>
        <dbReference type="Proteomes" id="UP000095255"/>
    </source>
</evidence>
<dbReference type="Pfam" id="PF22673">
    <property type="entry name" value="MCP-like_PDC_1"/>
    <property type="match status" value="1"/>
</dbReference>
<dbReference type="AlphaFoldDB" id="A0A1E5L963"/>